<dbReference type="GO" id="GO:0022627">
    <property type="term" value="C:cytosolic small ribosomal subunit"/>
    <property type="evidence" value="ECO:0007669"/>
    <property type="project" value="TreeGrafter"/>
</dbReference>
<dbReference type="GO" id="GO:0006412">
    <property type="term" value="P:translation"/>
    <property type="evidence" value="ECO:0007669"/>
    <property type="project" value="InterPro"/>
</dbReference>
<evidence type="ECO:0000313" key="8">
    <source>
        <dbReference type="Ensembl" id="ENSPLOP00000013532.1"/>
    </source>
</evidence>
<reference evidence="8" key="1">
    <citation type="journal article" date="2019" name="bioRxiv">
        <title>Long live the king: chromosome-level assembly of the lion (Panthera leo) using linked-read, Hi-C, and long read data.</title>
        <authorList>
            <person name="Armstrong E.E."/>
            <person name="Taylor R.W."/>
            <person name="Miller D.E."/>
            <person name="Kaelin C."/>
            <person name="Barsh G."/>
            <person name="Hadly E.A."/>
            <person name="Petrov D."/>
        </authorList>
    </citation>
    <scope>NUCLEOTIDE SEQUENCE [LARGE SCALE GENOMIC DNA]</scope>
</reference>
<proteinExistence type="inferred from homology"/>
<dbReference type="GeneTree" id="ENSGT01000000221634"/>
<organism evidence="8 9">
    <name type="scientific">Panthera leo</name>
    <name type="common">Lion</name>
    <dbReference type="NCBI Taxonomy" id="9689"/>
    <lineage>
        <taxon>Eukaryota</taxon>
        <taxon>Metazoa</taxon>
        <taxon>Chordata</taxon>
        <taxon>Craniata</taxon>
        <taxon>Vertebrata</taxon>
        <taxon>Euteleostomi</taxon>
        <taxon>Mammalia</taxon>
        <taxon>Eutheria</taxon>
        <taxon>Laurasiatheria</taxon>
        <taxon>Carnivora</taxon>
        <taxon>Feliformia</taxon>
        <taxon>Felidae</taxon>
        <taxon>Pantherinae</taxon>
        <taxon>Panthera</taxon>
    </lineage>
</organism>
<dbReference type="Ensembl" id="ENSPLOT00000015006.1">
    <property type="protein sequence ID" value="ENSPLOP00000013532.1"/>
    <property type="gene ID" value="ENSPLOG00000009926.1"/>
</dbReference>
<dbReference type="GO" id="GO:0030490">
    <property type="term" value="P:maturation of SSU-rRNA"/>
    <property type="evidence" value="ECO:0007669"/>
    <property type="project" value="TreeGrafter"/>
</dbReference>
<reference evidence="8" key="3">
    <citation type="submission" date="2025-09" db="UniProtKB">
        <authorList>
            <consortium name="Ensembl"/>
        </authorList>
    </citation>
    <scope>IDENTIFICATION</scope>
</reference>
<protein>
    <recommendedName>
        <fullName evidence="4">Small ribosomal subunit protein eS28</fullName>
    </recommendedName>
    <alternativeName>
        <fullName evidence="5">40S ribosomal protein S28</fullName>
    </alternativeName>
</protein>
<comment type="subunit">
    <text evidence="6">Component of the 40S small ribosomal subunit. Part of the small subunit (SSU) processome, composed of more than 70 proteins and the RNA chaperone small nucleolar RNA (snoRNA) U3.</text>
</comment>
<comment type="similarity">
    <text evidence="1">Belongs to the eukaryotic ribosomal protein eS28 family.</text>
</comment>
<evidence type="ECO:0000313" key="9">
    <source>
        <dbReference type="Proteomes" id="UP000694399"/>
    </source>
</evidence>
<sequence length="89" mass="9569">MRSSPSDSRRAATPEASPAQPVELARLGNVLGGTGSRGQCTQVRVEVTDRRSSSTLHKVRGLGREGQVLTLSEREAALNLWLALRQALC</sequence>
<dbReference type="Pfam" id="PF01200">
    <property type="entry name" value="Ribosomal_S28e"/>
    <property type="match status" value="1"/>
</dbReference>
<evidence type="ECO:0000256" key="7">
    <source>
        <dbReference type="SAM" id="MobiDB-lite"/>
    </source>
</evidence>
<keyword evidence="3" id="KW-0687">Ribonucleoprotein</keyword>
<evidence type="ECO:0000256" key="4">
    <source>
        <dbReference type="ARBA" id="ARBA00035146"/>
    </source>
</evidence>
<evidence type="ECO:0000256" key="5">
    <source>
        <dbReference type="ARBA" id="ARBA00035453"/>
    </source>
</evidence>
<dbReference type="InterPro" id="IPR012340">
    <property type="entry name" value="NA-bd_OB-fold"/>
</dbReference>
<keyword evidence="2" id="KW-0689">Ribosomal protein</keyword>
<evidence type="ECO:0000256" key="3">
    <source>
        <dbReference type="ARBA" id="ARBA00023274"/>
    </source>
</evidence>
<name>A0A8C8X3C2_PANLE</name>
<dbReference type="Gene3D" id="2.40.50.140">
    <property type="entry name" value="Nucleic acid-binding proteins"/>
    <property type="match status" value="1"/>
</dbReference>
<keyword evidence="9" id="KW-1185">Reference proteome</keyword>
<feature type="region of interest" description="Disordered" evidence="7">
    <location>
        <begin position="1"/>
        <end position="22"/>
    </location>
</feature>
<dbReference type="GO" id="GO:0000028">
    <property type="term" value="P:ribosomal small subunit assembly"/>
    <property type="evidence" value="ECO:0007669"/>
    <property type="project" value="TreeGrafter"/>
</dbReference>
<dbReference type="PANTHER" id="PTHR10769:SF3">
    <property type="entry name" value="SMALL RIBOSOMAL SUBUNIT PROTEIN ES28"/>
    <property type="match status" value="1"/>
</dbReference>
<dbReference type="GO" id="GO:0003735">
    <property type="term" value="F:structural constituent of ribosome"/>
    <property type="evidence" value="ECO:0007669"/>
    <property type="project" value="InterPro"/>
</dbReference>
<dbReference type="Proteomes" id="UP000694399">
    <property type="component" value="Chromosome B3"/>
</dbReference>
<evidence type="ECO:0000256" key="2">
    <source>
        <dbReference type="ARBA" id="ARBA00022980"/>
    </source>
</evidence>
<dbReference type="PANTHER" id="PTHR10769">
    <property type="entry name" value="40S RIBOSOMAL PROTEIN S28"/>
    <property type="match status" value="1"/>
</dbReference>
<evidence type="ECO:0000256" key="1">
    <source>
        <dbReference type="ARBA" id="ARBA00005943"/>
    </source>
</evidence>
<dbReference type="SUPFAM" id="SSF50249">
    <property type="entry name" value="Nucleic acid-binding proteins"/>
    <property type="match status" value="1"/>
</dbReference>
<accession>A0A8C8X3C2</accession>
<dbReference type="InterPro" id="IPR000289">
    <property type="entry name" value="Ribosomal_eS28"/>
</dbReference>
<reference evidence="8" key="2">
    <citation type="submission" date="2025-08" db="UniProtKB">
        <authorList>
            <consortium name="Ensembl"/>
        </authorList>
    </citation>
    <scope>IDENTIFICATION</scope>
</reference>
<evidence type="ECO:0000256" key="6">
    <source>
        <dbReference type="ARBA" id="ARBA00046579"/>
    </source>
</evidence>
<dbReference type="AlphaFoldDB" id="A0A8C8X3C2"/>